<evidence type="ECO:0000313" key="6">
    <source>
        <dbReference type="Proteomes" id="UP000192220"/>
    </source>
</evidence>
<dbReference type="SUPFAM" id="SSF56436">
    <property type="entry name" value="C-type lectin-like"/>
    <property type="match status" value="1"/>
</dbReference>
<dbReference type="GO" id="GO:0030246">
    <property type="term" value="F:carbohydrate binding"/>
    <property type="evidence" value="ECO:0007669"/>
    <property type="project" value="UniProtKB-KW"/>
</dbReference>
<dbReference type="InterPro" id="IPR016186">
    <property type="entry name" value="C-type_lectin-like/link_sf"/>
</dbReference>
<feature type="coiled-coil region" evidence="3">
    <location>
        <begin position="23"/>
        <end position="50"/>
    </location>
</feature>
<dbReference type="PROSITE" id="PS50041">
    <property type="entry name" value="C_TYPE_LECTIN_2"/>
    <property type="match status" value="1"/>
</dbReference>
<dbReference type="Gene3D" id="3.10.100.10">
    <property type="entry name" value="Mannose-Binding Protein A, subunit A"/>
    <property type="match status" value="1"/>
</dbReference>
<evidence type="ECO:0000313" key="7">
    <source>
        <dbReference type="RefSeq" id="XP_013856015.1"/>
    </source>
</evidence>
<evidence type="ECO:0000256" key="2">
    <source>
        <dbReference type="ARBA" id="ARBA00023157"/>
    </source>
</evidence>
<name>A0A2I4AKH5_AUSLI</name>
<dbReference type="PROSITE" id="PS00615">
    <property type="entry name" value="C_TYPE_LECTIN_1"/>
    <property type="match status" value="1"/>
</dbReference>
<feature type="signal peptide" evidence="4">
    <location>
        <begin position="1"/>
        <end position="16"/>
    </location>
</feature>
<dbReference type="InterPro" id="IPR050111">
    <property type="entry name" value="C-type_lectin/snaclec_domain"/>
</dbReference>
<dbReference type="InterPro" id="IPR018378">
    <property type="entry name" value="C-type_lectin_CS"/>
</dbReference>
<dbReference type="Proteomes" id="UP000192220">
    <property type="component" value="Unplaced"/>
</dbReference>
<dbReference type="STRING" id="52670.A0A2I4AKH5"/>
<dbReference type="SMART" id="SM00034">
    <property type="entry name" value="CLECT"/>
    <property type="match status" value="1"/>
</dbReference>
<evidence type="ECO:0000256" key="1">
    <source>
        <dbReference type="ARBA" id="ARBA00022734"/>
    </source>
</evidence>
<dbReference type="PANTHER" id="PTHR22803">
    <property type="entry name" value="MANNOSE, PHOSPHOLIPASE, LECTIN RECEPTOR RELATED"/>
    <property type="match status" value="1"/>
</dbReference>
<keyword evidence="1" id="KW-0430">Lectin</keyword>
<feature type="chain" id="PRO_5014156225" evidence="4">
    <location>
        <begin position="17"/>
        <end position="241"/>
    </location>
</feature>
<accession>A0A2I4AKH5</accession>
<keyword evidence="3" id="KW-0175">Coiled coil</keyword>
<evidence type="ECO:0000259" key="5">
    <source>
        <dbReference type="PROSITE" id="PS50041"/>
    </source>
</evidence>
<dbReference type="OrthoDB" id="2142683at2759"/>
<dbReference type="InterPro" id="IPR001304">
    <property type="entry name" value="C-type_lectin-like"/>
</dbReference>
<keyword evidence="2" id="KW-1015">Disulfide bond</keyword>
<feature type="domain" description="C-type lectin" evidence="5">
    <location>
        <begin position="116"/>
        <end position="235"/>
    </location>
</feature>
<dbReference type="RefSeq" id="XP_013856015.1">
    <property type="nucleotide sequence ID" value="XM_014000561.1"/>
</dbReference>
<dbReference type="FunCoup" id="A0A2I4AKH5">
    <property type="interactions" value="780"/>
</dbReference>
<keyword evidence="6" id="KW-1185">Reference proteome</keyword>
<dbReference type="GeneID" id="106511828"/>
<gene>
    <name evidence="7" type="primary">LOC106511828</name>
</gene>
<dbReference type="InterPro" id="IPR016187">
    <property type="entry name" value="CTDL_fold"/>
</dbReference>
<dbReference type="Pfam" id="PF00059">
    <property type="entry name" value="Lectin_C"/>
    <property type="match status" value="1"/>
</dbReference>
<protein>
    <submittedName>
        <fullName evidence="7">C-type lectin domain family 10 member A</fullName>
    </submittedName>
</protein>
<organism evidence="6 7">
    <name type="scientific">Austrofundulus limnaeus</name>
    <name type="common">Annual killifish</name>
    <dbReference type="NCBI Taxonomy" id="52670"/>
    <lineage>
        <taxon>Eukaryota</taxon>
        <taxon>Metazoa</taxon>
        <taxon>Chordata</taxon>
        <taxon>Craniata</taxon>
        <taxon>Vertebrata</taxon>
        <taxon>Euteleostomi</taxon>
        <taxon>Actinopterygii</taxon>
        <taxon>Neopterygii</taxon>
        <taxon>Teleostei</taxon>
        <taxon>Neoteleostei</taxon>
        <taxon>Acanthomorphata</taxon>
        <taxon>Ovalentaria</taxon>
        <taxon>Atherinomorphae</taxon>
        <taxon>Cyprinodontiformes</taxon>
        <taxon>Rivulidae</taxon>
        <taxon>Austrofundulus</taxon>
    </lineage>
</organism>
<sequence>MAAVVLILIIVLGTTSVKTSNRLSSAEDQVSKLTDLMESLNASLQQAQESLRDVPQLQKSVDNNKNQLTTVLDSLKQLSELSTISRNVAVLKCSLERIINNSSAAGPCCPPNWTSFGLDCFYFSSEFLSWNESRKWCERNEGHLLILNTDQEWDFVTKHTIPRFYWVGLSDWRTGKWEWINQTPYTIQRRRWVPGQPDSWTGASQGSEDEDCAHLHTNGRLNDLHCSTQLRYICQRRSVHT</sequence>
<dbReference type="InParanoid" id="A0A2I4AKH5"/>
<dbReference type="KEGG" id="alim:106511828"/>
<dbReference type="InterPro" id="IPR033989">
    <property type="entry name" value="CD209-like_CTLD"/>
</dbReference>
<evidence type="ECO:0000256" key="3">
    <source>
        <dbReference type="SAM" id="Coils"/>
    </source>
</evidence>
<dbReference type="AlphaFoldDB" id="A0A2I4AKH5"/>
<reference evidence="7" key="1">
    <citation type="submission" date="2025-08" db="UniProtKB">
        <authorList>
            <consortium name="RefSeq"/>
        </authorList>
    </citation>
    <scope>IDENTIFICATION</scope>
</reference>
<dbReference type="CDD" id="cd03590">
    <property type="entry name" value="CLECT_DC-SIGN_like"/>
    <property type="match status" value="1"/>
</dbReference>
<keyword evidence="4" id="KW-0732">Signal</keyword>
<evidence type="ECO:0000256" key="4">
    <source>
        <dbReference type="SAM" id="SignalP"/>
    </source>
</evidence>
<proteinExistence type="predicted"/>